<dbReference type="Gene3D" id="3.30.200.20">
    <property type="entry name" value="Phosphorylase Kinase, domain 1"/>
    <property type="match status" value="1"/>
</dbReference>
<dbReference type="OrthoDB" id="25129at2759"/>
<reference evidence="2 3" key="2">
    <citation type="submission" date="2021-10" db="EMBL/GenBank/DDBJ databases">
        <authorList>
            <person name="Piombo E."/>
        </authorList>
    </citation>
    <scope>NUCLEOTIDE SEQUENCE [LARGE SCALE GENOMIC DNA]</scope>
</reference>
<evidence type="ECO:0000313" key="2">
    <source>
        <dbReference type="EMBL" id="CAG9989223.1"/>
    </source>
</evidence>
<accession>A0A9N9UHK8</accession>
<protein>
    <recommendedName>
        <fullName evidence="1">Aminoglycoside phosphotransferase domain-containing protein</fullName>
    </recommendedName>
</protein>
<keyword evidence="3" id="KW-1185">Reference proteome</keyword>
<gene>
    <name evidence="2" type="ORF">CBYS24578_00014765</name>
</gene>
<dbReference type="SUPFAM" id="SSF56112">
    <property type="entry name" value="Protein kinase-like (PK-like)"/>
    <property type="match status" value="1"/>
</dbReference>
<proteinExistence type="predicted"/>
<dbReference type="InterPro" id="IPR011009">
    <property type="entry name" value="Kinase-like_dom_sf"/>
</dbReference>
<organism evidence="2 3">
    <name type="scientific">Clonostachys byssicola</name>
    <dbReference type="NCBI Taxonomy" id="160290"/>
    <lineage>
        <taxon>Eukaryota</taxon>
        <taxon>Fungi</taxon>
        <taxon>Dikarya</taxon>
        <taxon>Ascomycota</taxon>
        <taxon>Pezizomycotina</taxon>
        <taxon>Sordariomycetes</taxon>
        <taxon>Hypocreomycetidae</taxon>
        <taxon>Hypocreales</taxon>
        <taxon>Bionectriaceae</taxon>
        <taxon>Clonostachys</taxon>
    </lineage>
</organism>
<feature type="domain" description="Aminoglycoside phosphotransferase" evidence="1">
    <location>
        <begin position="143"/>
        <end position="287"/>
    </location>
</feature>
<dbReference type="Proteomes" id="UP000754883">
    <property type="component" value="Unassembled WGS sequence"/>
</dbReference>
<dbReference type="EMBL" id="CABFNO020001465">
    <property type="protein sequence ID" value="CAG9989223.1"/>
    <property type="molecule type" value="Genomic_DNA"/>
</dbReference>
<comment type="caution">
    <text evidence="2">The sequence shown here is derived from an EMBL/GenBank/DDBJ whole genome shotgun (WGS) entry which is preliminary data.</text>
</comment>
<dbReference type="Gene3D" id="3.90.1200.10">
    <property type="match status" value="1"/>
</dbReference>
<dbReference type="AlphaFoldDB" id="A0A9N9UHK8"/>
<sequence>MAAPNKDEVYSRVKKGLEATPFEPSKLTELAGGSVNFTYKAILTKPLDDGAKTVFIKHAEPYMKVRPETALPPDRGKIEIQCLEHMSGRHITGDSSQTGSQFITIRTPKYYSFLEGTSCQILEYMPEGTTLKEFIPKYFDNATTPKEPDAREIGKTVGSWLKEFHQLAANDAEMHVIAEKNELGRFFRHMVTFTWLKDRVEQYPSVLSDAKEIFQEVEQAVTAELNDSSKLQAIHGDFWTGNMMIPDAELPKDGSNVTLFVVDWEMVHLNVPHVDFGLMVAELYYFWLFKSMPAGLWMMESMVQAYGPLTEEFAFRTAVQIGAHLVCVITDLNRVPTDQLEKAAATGKEILVHAWKKDREWFEKSDFACLLHQTE</sequence>
<dbReference type="InterPro" id="IPR002575">
    <property type="entry name" value="Aminoglycoside_PTrfase"/>
</dbReference>
<name>A0A9N9UHK8_9HYPO</name>
<reference evidence="3" key="1">
    <citation type="submission" date="2019-06" db="EMBL/GenBank/DDBJ databases">
        <authorList>
            <person name="Broberg M."/>
        </authorList>
    </citation>
    <scope>NUCLEOTIDE SEQUENCE [LARGE SCALE GENOMIC DNA]</scope>
</reference>
<evidence type="ECO:0000313" key="3">
    <source>
        <dbReference type="Proteomes" id="UP000754883"/>
    </source>
</evidence>
<evidence type="ECO:0000259" key="1">
    <source>
        <dbReference type="Pfam" id="PF01636"/>
    </source>
</evidence>
<dbReference type="Pfam" id="PF01636">
    <property type="entry name" value="APH"/>
    <property type="match status" value="1"/>
</dbReference>